<keyword evidence="2" id="KW-0812">Transmembrane</keyword>
<dbReference type="EMBL" id="MFNF01000014">
    <property type="protein sequence ID" value="OGH03615.1"/>
    <property type="molecule type" value="Genomic_DNA"/>
</dbReference>
<evidence type="ECO:0000313" key="3">
    <source>
        <dbReference type="EMBL" id="OGH03615.1"/>
    </source>
</evidence>
<gene>
    <name evidence="3" type="ORF">A2557_13860</name>
</gene>
<dbReference type="Proteomes" id="UP000177583">
    <property type="component" value="Unassembled WGS sequence"/>
</dbReference>
<evidence type="ECO:0000256" key="2">
    <source>
        <dbReference type="SAM" id="Phobius"/>
    </source>
</evidence>
<evidence type="ECO:0000313" key="4">
    <source>
        <dbReference type="Proteomes" id="UP000177583"/>
    </source>
</evidence>
<evidence type="ECO:0000256" key="1">
    <source>
        <dbReference type="SAM" id="MobiDB-lite"/>
    </source>
</evidence>
<keyword evidence="2" id="KW-0472">Membrane</keyword>
<feature type="compositionally biased region" description="Pro residues" evidence="1">
    <location>
        <begin position="49"/>
        <end position="66"/>
    </location>
</feature>
<dbReference type="AlphaFoldDB" id="A0A1F6GZN4"/>
<name>A0A1F6GZN4_9PROT</name>
<accession>A0A1F6GZN4</accession>
<proteinExistence type="predicted"/>
<comment type="caution">
    <text evidence="3">The sequence shown here is derived from an EMBL/GenBank/DDBJ whole genome shotgun (WGS) entry which is preliminary data.</text>
</comment>
<protein>
    <recommendedName>
        <fullName evidence="5">Flagellar M-ring C-terminal domain-containing protein</fullName>
    </recommendedName>
</protein>
<keyword evidence="2" id="KW-1133">Transmembrane helix</keyword>
<sequence length="93" mass="10208">MERIEPWLESVRWAVGLGVMGVVLVFVLVPLAKALGQGLPPDDQASRPLKPPPDPMPAKDSPPSPPEAKKIVELAKQDPLKTAQLVRNWLKEK</sequence>
<feature type="region of interest" description="Disordered" evidence="1">
    <location>
        <begin position="37"/>
        <end position="68"/>
    </location>
</feature>
<feature type="transmembrane region" description="Helical" evidence="2">
    <location>
        <begin position="12"/>
        <end position="32"/>
    </location>
</feature>
<evidence type="ECO:0008006" key="5">
    <source>
        <dbReference type="Google" id="ProtNLM"/>
    </source>
</evidence>
<organism evidence="3 4">
    <name type="scientific">Candidatus Lambdaproteobacteria bacterium RIFOXYD2_FULL_56_26</name>
    <dbReference type="NCBI Taxonomy" id="1817773"/>
    <lineage>
        <taxon>Bacteria</taxon>
        <taxon>Pseudomonadati</taxon>
        <taxon>Pseudomonadota</taxon>
        <taxon>Candidatus Lambdaproteobacteria</taxon>
    </lineage>
</organism>
<reference evidence="3 4" key="1">
    <citation type="journal article" date="2016" name="Nat. Commun.">
        <title>Thousands of microbial genomes shed light on interconnected biogeochemical processes in an aquifer system.</title>
        <authorList>
            <person name="Anantharaman K."/>
            <person name="Brown C.T."/>
            <person name="Hug L.A."/>
            <person name="Sharon I."/>
            <person name="Castelle C.J."/>
            <person name="Probst A.J."/>
            <person name="Thomas B.C."/>
            <person name="Singh A."/>
            <person name="Wilkins M.J."/>
            <person name="Karaoz U."/>
            <person name="Brodie E.L."/>
            <person name="Williams K.H."/>
            <person name="Hubbard S.S."/>
            <person name="Banfield J.F."/>
        </authorList>
    </citation>
    <scope>NUCLEOTIDE SEQUENCE [LARGE SCALE GENOMIC DNA]</scope>
</reference>